<name>A0ABT4DC74_9CLOT</name>
<dbReference type="CDD" id="cd16448">
    <property type="entry name" value="RING-H2"/>
    <property type="match status" value="1"/>
</dbReference>
<protein>
    <submittedName>
        <fullName evidence="1">Uncharacterized protein</fullName>
    </submittedName>
</protein>
<dbReference type="Proteomes" id="UP001144612">
    <property type="component" value="Unassembled WGS sequence"/>
</dbReference>
<evidence type="ECO:0000313" key="2">
    <source>
        <dbReference type="Proteomes" id="UP001144612"/>
    </source>
</evidence>
<dbReference type="Pfam" id="PF05159">
    <property type="entry name" value="Capsule_synth"/>
    <property type="match status" value="1"/>
</dbReference>
<dbReference type="InterPro" id="IPR043148">
    <property type="entry name" value="TagF_C"/>
</dbReference>
<comment type="caution">
    <text evidence="1">The sequence shown here is derived from an EMBL/GenBank/DDBJ whole genome shotgun (WGS) entry which is preliminary data.</text>
</comment>
<sequence>MVKIVYTREEKSLIFEKNQRFEQNHTKNQEVMQDYIKKDIYEYVKNINIDEKAFTWFCNIENMKVKDSFLEEFYVYDNIPLYYFERPTIYLNFKQILSCFFIVKNIVQNIRDDVEVESDDNIFLDVCNHVFHLKCHKVLGESVVNTVSKSVKDKKFKMLLRTLRGIKSYIKFKFNFSSKDNVLVISNVMNLNLLKVNNEEKFVDTQIGSVVNELKEDFNVFNMQCIFNLDMLDKGLLYKEDYVPFEFFMIYKKLKGKKLVRTNLIKNNLSNFENINWIYEGYDLKEVMLKYAFNNLESKYMSDLIEILCAERFIKKHKIKKCILTDEGDRPRCFITAGNRQNIDTFAIQHGIINEVSPAYIINTKYNNIIPKCSFVWGERYKNMLKNNSNIYNRNKVEPVGQLRTDFLMNYLKHKANDNNKVKILYATQYFKDLLMPATDILFDAINLMEKDYEVIVKLHPADQYYDIYKSKVEEKEIKNIKIVKDGDLYELLAWCDVVVSVHSTVVVEGALLNKPSICIKLPKYNDAGGFIKDGLSIGIENENELKNYLDNIHSYKFDEKFNQYMQNNFYKVDGKVTERITSTMINLTKNQLGGKI</sequence>
<proteinExistence type="predicted"/>
<dbReference type="InterPro" id="IPR007833">
    <property type="entry name" value="Capsule_polysaccharide_synth"/>
</dbReference>
<dbReference type="RefSeq" id="WP_268061043.1">
    <property type="nucleotide sequence ID" value="NZ_JAPQFJ010000007.1"/>
</dbReference>
<reference evidence="1" key="1">
    <citation type="submission" date="2022-12" db="EMBL/GenBank/DDBJ databases">
        <title>Clostridium sp. nov., isolated from industrial wastewater.</title>
        <authorList>
            <person name="Jiayan W."/>
        </authorList>
    </citation>
    <scope>NUCLEOTIDE SEQUENCE</scope>
    <source>
        <strain evidence="1">ZC22-4</strain>
    </source>
</reference>
<dbReference type="SUPFAM" id="SSF53756">
    <property type="entry name" value="UDP-Glycosyltransferase/glycogen phosphorylase"/>
    <property type="match status" value="1"/>
</dbReference>
<gene>
    <name evidence="1" type="ORF">OW729_08410</name>
</gene>
<keyword evidence="2" id="KW-1185">Reference proteome</keyword>
<evidence type="ECO:0000313" key="1">
    <source>
        <dbReference type="EMBL" id="MCY6958624.1"/>
    </source>
</evidence>
<dbReference type="EMBL" id="JAPQFJ010000007">
    <property type="protein sequence ID" value="MCY6958624.1"/>
    <property type="molecule type" value="Genomic_DNA"/>
</dbReference>
<organism evidence="1 2">
    <name type="scientific">Clostridium brassicae</name>
    <dbReference type="NCBI Taxonomy" id="2999072"/>
    <lineage>
        <taxon>Bacteria</taxon>
        <taxon>Bacillati</taxon>
        <taxon>Bacillota</taxon>
        <taxon>Clostridia</taxon>
        <taxon>Eubacteriales</taxon>
        <taxon>Clostridiaceae</taxon>
        <taxon>Clostridium</taxon>
    </lineage>
</organism>
<accession>A0ABT4DC74</accession>
<dbReference type="Gene3D" id="3.40.50.12580">
    <property type="match status" value="1"/>
</dbReference>